<protein>
    <submittedName>
        <fullName evidence="1">Bacteriophage/Gene transfer agent portal protein</fullName>
    </submittedName>
</protein>
<organism evidence="1">
    <name type="scientific">uncultured Caudovirales phage</name>
    <dbReference type="NCBI Taxonomy" id="2100421"/>
    <lineage>
        <taxon>Viruses</taxon>
        <taxon>Duplodnaviria</taxon>
        <taxon>Heunggongvirae</taxon>
        <taxon>Uroviricota</taxon>
        <taxon>Caudoviricetes</taxon>
        <taxon>Peduoviridae</taxon>
        <taxon>Maltschvirus</taxon>
        <taxon>Maltschvirus maltsch</taxon>
    </lineage>
</organism>
<sequence>MELTQISDNYFLFQAKAPADLTIFNQTDDVSRGIIRFGLNNNFPQEIIKSVQTSPIANSCVETHAKFLYGDGLNFETPNNQPSAFAEKLKIVFNDAFYQRICYDMAYFESLGLILQFNINGFLTNVKSQDFSTIRLGVPNDKDSEITYAKLSSNWQQENKLKRYKAVPIDLFNDIQTKSKIYNFSINGLYDDFQKWNGALKYIRRYKPGQVYYSQPKYASALKWIYADAQIQNFHANNIDNSFAPAFIVYVPWKLDGVDENGVPMKDSLRNYIEDRLTGADNGGKFAILDGAAKEGSIQIVPFSQSTSHEMYITLSNLIRDHIATAFQVPPVLAGIQVAGKLGTAKELADATLYYQNAIIKHDQNLLMFELNNLARMMEDYDGTIISVSNSIPLGFIADSFASAFTEEEIRSAFGYGAKEVKLNTKATNIIDNINALSPLVANKVLESMAEEEIRTLAGLLGKKPTENVPPINPLP</sequence>
<accession>A0A6J5N2C9</accession>
<dbReference type="EMBL" id="LR796568">
    <property type="protein sequence ID" value="CAB4151450.1"/>
    <property type="molecule type" value="Genomic_DNA"/>
</dbReference>
<proteinExistence type="predicted"/>
<name>A0A6J5N2C9_9CAUD</name>
<reference evidence="1" key="1">
    <citation type="submission" date="2020-04" db="EMBL/GenBank/DDBJ databases">
        <authorList>
            <person name="Chiriac C."/>
            <person name="Salcher M."/>
            <person name="Ghai R."/>
            <person name="Kavagutti S V."/>
        </authorList>
    </citation>
    <scope>NUCLEOTIDE SEQUENCE</scope>
</reference>
<gene>
    <name evidence="1" type="ORF">UFOVP595_16</name>
</gene>
<evidence type="ECO:0000313" key="1">
    <source>
        <dbReference type="EMBL" id="CAB4151450.1"/>
    </source>
</evidence>